<accession>X0S1D4</accession>
<sequence length="66" mass="7635">MQNSNGGNSTEQDIPKHTGRREWKEEVKCYAYQGKRDSNTQIDKAISLFKYSGALIGFHQVMKSYY</sequence>
<feature type="region of interest" description="Disordered" evidence="1">
    <location>
        <begin position="1"/>
        <end position="20"/>
    </location>
</feature>
<name>X0S1D4_9ZZZZ</name>
<feature type="compositionally biased region" description="Polar residues" evidence="1">
    <location>
        <begin position="1"/>
        <end position="12"/>
    </location>
</feature>
<protein>
    <submittedName>
        <fullName evidence="2">Uncharacterized protein</fullName>
    </submittedName>
</protein>
<reference evidence="2" key="1">
    <citation type="journal article" date="2014" name="Front. Microbiol.">
        <title>High frequency of phylogenetically diverse reductive dehalogenase-homologous genes in deep subseafloor sedimentary metagenomes.</title>
        <authorList>
            <person name="Kawai M."/>
            <person name="Futagami T."/>
            <person name="Toyoda A."/>
            <person name="Takaki Y."/>
            <person name="Nishi S."/>
            <person name="Hori S."/>
            <person name="Arai W."/>
            <person name="Tsubouchi T."/>
            <person name="Morono Y."/>
            <person name="Uchiyama I."/>
            <person name="Ito T."/>
            <person name="Fujiyama A."/>
            <person name="Inagaki F."/>
            <person name="Takami H."/>
        </authorList>
    </citation>
    <scope>NUCLEOTIDE SEQUENCE</scope>
    <source>
        <strain evidence="2">Expedition CK06-06</strain>
    </source>
</reference>
<dbReference type="EMBL" id="BARS01001674">
    <property type="protein sequence ID" value="GAF74883.1"/>
    <property type="molecule type" value="Genomic_DNA"/>
</dbReference>
<organism evidence="2">
    <name type="scientific">marine sediment metagenome</name>
    <dbReference type="NCBI Taxonomy" id="412755"/>
    <lineage>
        <taxon>unclassified sequences</taxon>
        <taxon>metagenomes</taxon>
        <taxon>ecological metagenomes</taxon>
    </lineage>
</organism>
<proteinExistence type="predicted"/>
<evidence type="ECO:0000256" key="1">
    <source>
        <dbReference type="SAM" id="MobiDB-lite"/>
    </source>
</evidence>
<dbReference type="AlphaFoldDB" id="X0S1D4"/>
<evidence type="ECO:0000313" key="2">
    <source>
        <dbReference type="EMBL" id="GAF74883.1"/>
    </source>
</evidence>
<gene>
    <name evidence="2" type="ORF">S01H1_03145</name>
</gene>
<comment type="caution">
    <text evidence="2">The sequence shown here is derived from an EMBL/GenBank/DDBJ whole genome shotgun (WGS) entry which is preliminary data.</text>
</comment>